<keyword evidence="2" id="KW-1185">Reference proteome</keyword>
<dbReference type="EnsemblMetazoa" id="GAUT035214-RA">
    <property type="protein sequence ID" value="GAUT035214-PA"/>
    <property type="gene ID" value="GAUT035214"/>
</dbReference>
<sequence length="128" mass="14254">MSSSIMDLEAVKVYKDEGNGLWMDEWMLLTSVCVFNGVKHFYAANGLFYREVLAQHDVGSCSISIDADDDGYYKCGTKEESDISSTFEENFGLKVEKSICISGVKEAPIEQQTSTTNQPTKRKGCKNN</sequence>
<dbReference type="AlphaFoldDB" id="A0A1A9VF09"/>
<protein>
    <submittedName>
        <fullName evidence="1">Uncharacterized protein</fullName>
    </submittedName>
</protein>
<reference evidence="1" key="1">
    <citation type="submission" date="2020-05" db="UniProtKB">
        <authorList>
            <consortium name="EnsemblMetazoa"/>
        </authorList>
    </citation>
    <scope>IDENTIFICATION</scope>
    <source>
        <strain evidence="1">TTRI</strain>
    </source>
</reference>
<evidence type="ECO:0000313" key="2">
    <source>
        <dbReference type="Proteomes" id="UP000078200"/>
    </source>
</evidence>
<evidence type="ECO:0000313" key="1">
    <source>
        <dbReference type="EnsemblMetazoa" id="GAUT035214-PA"/>
    </source>
</evidence>
<dbReference type="Proteomes" id="UP000078200">
    <property type="component" value="Unassembled WGS sequence"/>
</dbReference>
<proteinExistence type="predicted"/>
<accession>A0A1A9VF09</accession>
<dbReference type="VEuPathDB" id="VectorBase:GAUT035214"/>
<name>A0A1A9VF09_GLOAU</name>
<organism evidence="1 2">
    <name type="scientific">Glossina austeni</name>
    <name type="common">Savannah tsetse fly</name>
    <dbReference type="NCBI Taxonomy" id="7395"/>
    <lineage>
        <taxon>Eukaryota</taxon>
        <taxon>Metazoa</taxon>
        <taxon>Ecdysozoa</taxon>
        <taxon>Arthropoda</taxon>
        <taxon>Hexapoda</taxon>
        <taxon>Insecta</taxon>
        <taxon>Pterygota</taxon>
        <taxon>Neoptera</taxon>
        <taxon>Endopterygota</taxon>
        <taxon>Diptera</taxon>
        <taxon>Brachycera</taxon>
        <taxon>Muscomorpha</taxon>
        <taxon>Hippoboscoidea</taxon>
        <taxon>Glossinidae</taxon>
        <taxon>Glossina</taxon>
    </lineage>
</organism>